<protein>
    <submittedName>
        <fullName evidence="2">Putative carboxylesterase</fullName>
    </submittedName>
</protein>
<dbReference type="EMBL" id="AQQW01000002">
    <property type="protein sequence ID" value="ETW14194.1"/>
    <property type="molecule type" value="Genomic_DNA"/>
</dbReference>
<name>W4HNA5_9RHOB</name>
<proteinExistence type="predicted"/>
<reference evidence="2 3" key="1">
    <citation type="journal article" date="2014" name="Antonie Van Leeuwenhoek">
        <title>Roseivivax atlanticus sp. nov., isolated from surface seawater of the Atlantic Ocean.</title>
        <authorList>
            <person name="Li G."/>
            <person name="Lai Q."/>
            <person name="Liu X."/>
            <person name="Sun F."/>
            <person name="Shao Z."/>
        </authorList>
    </citation>
    <scope>NUCLEOTIDE SEQUENCE [LARGE SCALE GENOMIC DNA]</scope>
    <source>
        <strain evidence="2 3">22II-s10s</strain>
    </source>
</reference>
<evidence type="ECO:0000256" key="1">
    <source>
        <dbReference type="SAM" id="Phobius"/>
    </source>
</evidence>
<gene>
    <name evidence="2" type="ORF">ATO8_04851</name>
</gene>
<dbReference type="Pfam" id="PF11351">
    <property type="entry name" value="GTA_holin_3TM"/>
    <property type="match status" value="1"/>
</dbReference>
<dbReference type="RefSeq" id="WP_043842471.1">
    <property type="nucleotide sequence ID" value="NZ_AQQW01000002.1"/>
</dbReference>
<dbReference type="InterPro" id="IPR021497">
    <property type="entry name" value="GTA_holin_3TM"/>
</dbReference>
<comment type="caution">
    <text evidence="2">The sequence shown here is derived from an EMBL/GenBank/DDBJ whole genome shotgun (WGS) entry which is preliminary data.</text>
</comment>
<keyword evidence="1" id="KW-1133">Transmembrane helix</keyword>
<keyword evidence="1" id="KW-0472">Membrane</keyword>
<dbReference type="eggNOG" id="ENOG5030784">
    <property type="taxonomic scope" value="Bacteria"/>
</dbReference>
<dbReference type="STRING" id="1379903.ATO8_04851"/>
<organism evidence="2 3">
    <name type="scientific">Roseivivax marinus</name>
    <dbReference type="NCBI Taxonomy" id="1379903"/>
    <lineage>
        <taxon>Bacteria</taxon>
        <taxon>Pseudomonadati</taxon>
        <taxon>Pseudomonadota</taxon>
        <taxon>Alphaproteobacteria</taxon>
        <taxon>Rhodobacterales</taxon>
        <taxon>Roseobacteraceae</taxon>
        <taxon>Roseivivax</taxon>
    </lineage>
</organism>
<feature type="transmembrane region" description="Helical" evidence="1">
    <location>
        <begin position="74"/>
        <end position="95"/>
    </location>
</feature>
<accession>W4HNA5</accession>
<evidence type="ECO:0000313" key="3">
    <source>
        <dbReference type="Proteomes" id="UP000019063"/>
    </source>
</evidence>
<sequence length="195" mass="21128">MGLIERALGLVFGSGRNVVAETAEVFRVNAEAQAGREAQAQAAALAQMAQEFAQGRRSWFDRCIDGLNRLPRPAMALGTLALFVAAMIDPTWFAARMTGIALVPEPLWWLLGAVVSFYFGARHQAKGQDFRREIAATMAAAPEVAARLRTIEALRGKAPEAAAEEPVAPRREMAVFGSTTTEEENAALAEWRRSG</sequence>
<dbReference type="PATRIC" id="fig|1317118.6.peg.1004"/>
<feature type="transmembrane region" description="Helical" evidence="1">
    <location>
        <begin position="107"/>
        <end position="125"/>
    </location>
</feature>
<dbReference type="AlphaFoldDB" id="W4HNA5"/>
<evidence type="ECO:0000313" key="2">
    <source>
        <dbReference type="EMBL" id="ETW14194.1"/>
    </source>
</evidence>
<dbReference type="Proteomes" id="UP000019063">
    <property type="component" value="Unassembled WGS sequence"/>
</dbReference>
<keyword evidence="3" id="KW-1185">Reference proteome</keyword>
<keyword evidence="1" id="KW-0812">Transmembrane</keyword>